<dbReference type="PANTHER" id="PTHR10788">
    <property type="entry name" value="TREHALOSE-6-PHOSPHATE SYNTHASE"/>
    <property type="match status" value="1"/>
</dbReference>
<protein>
    <submittedName>
        <fullName evidence="2">Bifunctional trehalose-6-phosphate synthase/trehalose phosphatase</fullName>
    </submittedName>
</protein>
<dbReference type="AlphaFoldDB" id="A0A8E4DJK6"/>
<keyword evidence="1" id="KW-0812">Transmembrane</keyword>
<dbReference type="GO" id="GO:0003825">
    <property type="term" value="F:alpha,alpha-trehalose-phosphate synthase (UDP-forming) activity"/>
    <property type="evidence" value="ECO:0007669"/>
    <property type="project" value="TreeGrafter"/>
</dbReference>
<evidence type="ECO:0000313" key="2">
    <source>
        <dbReference type="EMBL" id="BCY04413.1"/>
    </source>
</evidence>
<dbReference type="SUPFAM" id="SSF53756">
    <property type="entry name" value="UDP-Glycosyltransferase/glycogen phosphorylase"/>
    <property type="match status" value="1"/>
</dbReference>
<gene>
    <name evidence="2" type="primary">TPS-TPP-3</name>
</gene>
<name>A0A8E4DJK6_9BILA</name>
<dbReference type="GO" id="GO:0005992">
    <property type="term" value="P:trehalose biosynthetic process"/>
    <property type="evidence" value="ECO:0007669"/>
    <property type="project" value="InterPro"/>
</dbReference>
<evidence type="ECO:0000256" key="1">
    <source>
        <dbReference type="SAM" id="Phobius"/>
    </source>
</evidence>
<dbReference type="Gene3D" id="3.40.50.2000">
    <property type="entry name" value="Glycogen Phosphorylase B"/>
    <property type="match status" value="2"/>
</dbReference>
<dbReference type="GO" id="GO:0005829">
    <property type="term" value="C:cytosol"/>
    <property type="evidence" value="ECO:0007669"/>
    <property type="project" value="TreeGrafter"/>
</dbReference>
<dbReference type="Pfam" id="PF00982">
    <property type="entry name" value="Glyco_transf_20"/>
    <property type="match status" value="1"/>
</dbReference>
<accession>A0A8E4DJK6</accession>
<proteinExistence type="predicted"/>
<sequence>MVRVNSIAIRQRCSTASIAARVRLFGIATCAVFGVFYLVVHLTPLSQDPSSLHTDWKTPNRHYPFSQKPKDVVLAAVDLPISAQRNATGFLRFVPTLGGLATGLSAYNQRAQHKWIGWAGIVADNLTEPDKRDMDEFSHGFCSSILWPVFTDGEVTGNASFNYSADWRAYQTVNTMFLDKILNVTDAESSVWIHDFQLMLLPAMLRQRRPRSRIGFFFHIPFPAPKRFVTLSWGKEIMEGLLGADLLGFQIVDFAKNFLETVAFYGLGRVNNVTISILNHDRRVRVGHFPIGIDYEKFSTAQEKVGVVRMDDVERLKKMNLGRKIILTVDRLDPAKALLERVDAFQSLLKQHSRFRGKVSLFMVVVPHRLEVKRFRNLGITLQKQIDSVNRDFGDPQWQPITLLYQFVPFDKLVTLYQLADVAFIAPWRDGMNLVAKEYLASNERGVLVLSRSAGAARDLTEAVLVDVRQPASMVNGLLQALTMPAEEARRRAGQMRKYLQRTDVHAWGDGFVRTLMERGL</sequence>
<dbReference type="GO" id="GO:0004805">
    <property type="term" value="F:trehalose-phosphatase activity"/>
    <property type="evidence" value="ECO:0007669"/>
    <property type="project" value="TreeGrafter"/>
</dbReference>
<keyword evidence="1" id="KW-0472">Membrane</keyword>
<dbReference type="PANTHER" id="PTHR10788:SF106">
    <property type="entry name" value="BCDNA.GH08860"/>
    <property type="match status" value="1"/>
</dbReference>
<reference evidence="2" key="1">
    <citation type="journal article" date="2021" name="Open Biol.">
        <title>Parallel evolution of trehalose production machinery in anhydrobiotic animals via recurrent gene loss and horizontal transfer.</title>
        <authorList>
            <person name="Hara Y."/>
            <person name="Shibahara R."/>
            <person name="Kondo K."/>
            <person name="Abe W."/>
            <person name="Kunieda T."/>
        </authorList>
    </citation>
    <scope>NUCLEOTIDE SEQUENCE</scope>
    <source>
        <strain evidence="2">TYO</strain>
    </source>
</reference>
<feature type="transmembrane region" description="Helical" evidence="1">
    <location>
        <begin position="20"/>
        <end position="40"/>
    </location>
</feature>
<keyword evidence="1" id="KW-1133">Transmembrane helix</keyword>
<dbReference type="InterPro" id="IPR001830">
    <property type="entry name" value="Glyco_trans_20"/>
</dbReference>
<organism evidence="2">
    <name type="scientific">Paramacrobiotus metropolitanus</name>
    <dbReference type="NCBI Taxonomy" id="2943436"/>
    <lineage>
        <taxon>Eukaryota</taxon>
        <taxon>Metazoa</taxon>
        <taxon>Ecdysozoa</taxon>
        <taxon>Tardigrada</taxon>
        <taxon>Eutardigrada</taxon>
        <taxon>Parachela</taxon>
        <taxon>Macrobiotoidea</taxon>
        <taxon>Macrobiotidae</taxon>
        <taxon>Paramacrobiotus</taxon>
    </lineage>
</organism>
<dbReference type="EMBL" id="LC637241">
    <property type="protein sequence ID" value="BCY04413.1"/>
    <property type="molecule type" value="Genomic_DNA"/>
</dbReference>
<dbReference type="CDD" id="cd03788">
    <property type="entry name" value="GT20_TPS"/>
    <property type="match status" value="1"/>
</dbReference>
<dbReference type="OrthoDB" id="10064031at2759"/>